<feature type="domain" description="Reverse transcriptase/retrotransposon-derived protein RNase H-like" evidence="6">
    <location>
        <begin position="253"/>
        <end position="301"/>
    </location>
</feature>
<dbReference type="GO" id="GO:0005886">
    <property type="term" value="C:plasma membrane"/>
    <property type="evidence" value="ECO:0007669"/>
    <property type="project" value="TreeGrafter"/>
</dbReference>
<comment type="caution">
    <text evidence="7">The sequence shown here is derived from an EMBL/GenBank/DDBJ whole genome shotgun (WGS) entry which is preliminary data.</text>
</comment>
<feature type="transmembrane region" description="Helical" evidence="5">
    <location>
        <begin position="72"/>
        <end position="97"/>
    </location>
</feature>
<feature type="transmembrane region" description="Helical" evidence="5">
    <location>
        <begin position="16"/>
        <end position="36"/>
    </location>
</feature>
<dbReference type="InterPro" id="IPR007568">
    <property type="entry name" value="RTA1"/>
</dbReference>
<evidence type="ECO:0000313" key="8">
    <source>
        <dbReference type="Proteomes" id="UP000653565"/>
    </source>
</evidence>
<evidence type="ECO:0000256" key="3">
    <source>
        <dbReference type="ARBA" id="ARBA00022989"/>
    </source>
</evidence>
<comment type="subcellular location">
    <subcellularLocation>
        <location evidence="1">Membrane</location>
        <topology evidence="1">Multi-pass membrane protein</topology>
    </subcellularLocation>
</comment>
<proteinExistence type="predicted"/>
<dbReference type="Proteomes" id="UP000653565">
    <property type="component" value="Unassembled WGS sequence"/>
</dbReference>
<organism evidence="7 8">
    <name type="scientific">Aspergillus fumigatiaffinis</name>
    <dbReference type="NCBI Taxonomy" id="340414"/>
    <lineage>
        <taxon>Eukaryota</taxon>
        <taxon>Fungi</taxon>
        <taxon>Dikarya</taxon>
        <taxon>Ascomycota</taxon>
        <taxon>Pezizomycotina</taxon>
        <taxon>Eurotiomycetes</taxon>
        <taxon>Eurotiomycetidae</taxon>
        <taxon>Eurotiales</taxon>
        <taxon>Aspergillaceae</taxon>
        <taxon>Aspergillus</taxon>
        <taxon>Aspergillus subgen. Fumigati</taxon>
    </lineage>
</organism>
<reference evidence="7" key="2">
    <citation type="submission" date="2020-04" db="EMBL/GenBank/DDBJ databases">
        <authorList>
            <person name="Santos R.A.C."/>
            <person name="Steenwyk J.L."/>
            <person name="Rivero-Menendez O."/>
            <person name="Mead M.E."/>
            <person name="Silva L.P."/>
            <person name="Bastos R.W."/>
            <person name="Alastruey-Izquierdo A."/>
            <person name="Goldman G.H."/>
            <person name="Rokas A."/>
        </authorList>
    </citation>
    <scope>NUCLEOTIDE SEQUENCE</scope>
    <source>
        <strain evidence="7">CNM-CM6805</strain>
    </source>
</reference>
<protein>
    <recommendedName>
        <fullName evidence="6">Reverse transcriptase/retrotransposon-derived protein RNase H-like domain-containing protein</fullName>
    </recommendedName>
</protein>
<evidence type="ECO:0000259" key="6">
    <source>
        <dbReference type="Pfam" id="PF17919"/>
    </source>
</evidence>
<accession>A0A8H4H0G8</accession>
<evidence type="ECO:0000256" key="4">
    <source>
        <dbReference type="ARBA" id="ARBA00023136"/>
    </source>
</evidence>
<dbReference type="PANTHER" id="PTHR31465">
    <property type="entry name" value="PROTEIN RTA1-RELATED"/>
    <property type="match status" value="1"/>
</dbReference>
<reference evidence="7" key="1">
    <citation type="journal article" date="2020" name="bioRxiv">
        <title>Genomic and phenotypic heterogeneity of clinical isolates of the human pathogens Aspergillus fumigatus, Aspergillus lentulus and Aspergillus fumigatiaffinis.</title>
        <authorList>
            <person name="dos Santos R.A.C."/>
            <person name="Steenwyk J.L."/>
            <person name="Rivero-Menendez O."/>
            <person name="Mead M.E."/>
            <person name="Silva L.P."/>
            <person name="Bastos R.W."/>
            <person name="Alastruey-Izquierdo A."/>
            <person name="Goldman G.H."/>
            <person name="Rokas A."/>
        </authorList>
    </citation>
    <scope>NUCLEOTIDE SEQUENCE</scope>
    <source>
        <strain evidence="7">CNM-CM6805</strain>
    </source>
</reference>
<dbReference type="InterPro" id="IPR041577">
    <property type="entry name" value="RT_RNaseH_2"/>
</dbReference>
<dbReference type="Gene3D" id="3.40.50.300">
    <property type="entry name" value="P-loop containing nucleotide triphosphate hydrolases"/>
    <property type="match status" value="1"/>
</dbReference>
<keyword evidence="4 5" id="KW-0472">Membrane</keyword>
<feature type="transmembrane region" description="Helical" evidence="5">
    <location>
        <begin position="43"/>
        <end position="60"/>
    </location>
</feature>
<keyword evidence="8" id="KW-1185">Reference proteome</keyword>
<dbReference type="GO" id="GO:0000324">
    <property type="term" value="C:fungal-type vacuole"/>
    <property type="evidence" value="ECO:0007669"/>
    <property type="project" value="TreeGrafter"/>
</dbReference>
<keyword evidence="3 5" id="KW-1133">Transmembrane helix</keyword>
<dbReference type="AlphaFoldDB" id="A0A8H4H0G8"/>
<evidence type="ECO:0000256" key="1">
    <source>
        <dbReference type="ARBA" id="ARBA00004141"/>
    </source>
</evidence>
<gene>
    <name evidence="7" type="ORF">CNMCM6805_010064</name>
</gene>
<evidence type="ECO:0000313" key="7">
    <source>
        <dbReference type="EMBL" id="KAF4232228.1"/>
    </source>
</evidence>
<sequence>MDQNVDMYGYLPSKPAALFGIVFFGTSMVVCILQMAFGPYKHYWMITLALVAVGEAIGWGGRLWAHMDPTSWMAFMIQICSLIVSPVFLSAADYILFCKLTQEVRIHRCKHFSPHANVYLVDTPGFDDTDRKGTDTLKEIATWLTEEMKMAIQTEMVDSGKNLVKLQLARSCRASFKKNKELIEILQQEQEKQAEYFKRRDMEIQDLELSMERMHEEKIQRLEAAQPLYALTWPSSLGSGRRQPEQTPAKSRPITTNRSLFAIGATLSQNGHVTTISRSLTKEERNYDAAERELLGVVYALYCVTQVDAQQSQL</sequence>
<dbReference type="EMBL" id="JAAAPX010000093">
    <property type="protein sequence ID" value="KAF4232228.1"/>
    <property type="molecule type" value="Genomic_DNA"/>
</dbReference>
<evidence type="ECO:0000256" key="2">
    <source>
        <dbReference type="ARBA" id="ARBA00022692"/>
    </source>
</evidence>
<keyword evidence="2 5" id="KW-0812">Transmembrane</keyword>
<dbReference type="PANTHER" id="PTHR31465:SF9">
    <property type="entry name" value="SPHINGOID LONG-CHAIN BASE TRANSPORTER RSB1"/>
    <property type="match status" value="1"/>
</dbReference>
<name>A0A8H4H0G8_9EURO</name>
<evidence type="ECO:0000256" key="5">
    <source>
        <dbReference type="SAM" id="Phobius"/>
    </source>
</evidence>
<dbReference type="Pfam" id="PF17919">
    <property type="entry name" value="RT_RNaseH_2"/>
    <property type="match status" value="1"/>
</dbReference>
<dbReference type="InterPro" id="IPR027417">
    <property type="entry name" value="P-loop_NTPase"/>
</dbReference>
<dbReference type="Pfam" id="PF04479">
    <property type="entry name" value="RTA1"/>
    <property type="match status" value="1"/>
</dbReference>